<evidence type="ECO:0000256" key="1">
    <source>
        <dbReference type="SAM" id="SignalP"/>
    </source>
</evidence>
<dbReference type="EMBL" id="GIFC01015012">
    <property type="protein sequence ID" value="MXU97095.1"/>
    <property type="molecule type" value="Transcribed_RNA"/>
</dbReference>
<proteinExistence type="predicted"/>
<feature type="signal peptide" evidence="1">
    <location>
        <begin position="1"/>
        <end position="25"/>
    </location>
</feature>
<keyword evidence="1" id="KW-0732">Signal</keyword>
<dbReference type="PROSITE" id="PS51257">
    <property type="entry name" value="PROKAR_LIPOPROTEIN"/>
    <property type="match status" value="1"/>
</dbReference>
<organism evidence="2">
    <name type="scientific">Ixodes ricinus</name>
    <name type="common">Common tick</name>
    <name type="synonym">Acarus ricinus</name>
    <dbReference type="NCBI Taxonomy" id="34613"/>
    <lineage>
        <taxon>Eukaryota</taxon>
        <taxon>Metazoa</taxon>
        <taxon>Ecdysozoa</taxon>
        <taxon>Arthropoda</taxon>
        <taxon>Chelicerata</taxon>
        <taxon>Arachnida</taxon>
        <taxon>Acari</taxon>
        <taxon>Parasitiformes</taxon>
        <taxon>Ixodida</taxon>
        <taxon>Ixodoidea</taxon>
        <taxon>Ixodidae</taxon>
        <taxon>Ixodinae</taxon>
        <taxon>Ixodes</taxon>
    </lineage>
</organism>
<accession>A0A6B0V5M4</accession>
<reference evidence="2" key="1">
    <citation type="submission" date="2019-12" db="EMBL/GenBank/DDBJ databases">
        <title>An insight into the sialome of adult female Ixodes ricinus ticks feeding for 6 days.</title>
        <authorList>
            <person name="Perner J."/>
            <person name="Ribeiro J.M.C."/>
        </authorList>
    </citation>
    <scope>NUCLEOTIDE SEQUENCE</scope>
    <source>
        <strain evidence="2">Semi-engorged</strain>
        <tissue evidence="2">Salivary glands</tissue>
    </source>
</reference>
<dbReference type="AlphaFoldDB" id="A0A6B0V5M4"/>
<feature type="chain" id="PRO_5025521699" evidence="1">
    <location>
        <begin position="26"/>
        <end position="245"/>
    </location>
</feature>
<evidence type="ECO:0000313" key="2">
    <source>
        <dbReference type="EMBL" id="MXU97095.1"/>
    </source>
</evidence>
<name>A0A6B0V5M4_IXORI</name>
<protein>
    <submittedName>
        <fullName evidence="2">Putative secreted protein</fullName>
    </submittedName>
</protein>
<sequence>MVRQNLPGGVALSAVVTHVLPSVLGCVPPEQAVRPKGLAAQRARVVYRLHHPQAGVVLQVLLAGKHPATLGTGELPGMLADVAEEVERLVEALAAQVTAEASRPLGTVQPCLLHAPVKLLNHLVLILIIFGCLNRRSVDAFRVLKFLSGTWRQWSSGTMVLLPLFRVVGDLACLTRKGCEHLDCDVEFFRNNRSESVVFRNFDAAGFCQLLLNRIGRLWVMTGRRYHVTTLVVVLKVRIAFAFVV</sequence>